<reference evidence="10 11" key="1">
    <citation type="journal article" date="2021" name="Nat. Commun.">
        <title>Incipient diploidization of the medicinal plant Perilla within 10,000 years.</title>
        <authorList>
            <person name="Zhang Y."/>
            <person name="Shen Q."/>
            <person name="Leng L."/>
            <person name="Zhang D."/>
            <person name="Chen S."/>
            <person name="Shi Y."/>
            <person name="Ning Z."/>
            <person name="Chen S."/>
        </authorList>
    </citation>
    <scope>NUCLEOTIDE SEQUENCE [LARGE SCALE GENOMIC DNA]</scope>
    <source>
        <strain evidence="11">cv. PC099</strain>
    </source>
</reference>
<dbReference type="Proteomes" id="UP001190926">
    <property type="component" value="Unassembled WGS sequence"/>
</dbReference>
<dbReference type="SUPFAM" id="SSF56112">
    <property type="entry name" value="Protein kinase-like (PK-like)"/>
    <property type="match status" value="1"/>
</dbReference>
<evidence type="ECO:0000256" key="1">
    <source>
        <dbReference type="ARBA" id="ARBA00012513"/>
    </source>
</evidence>
<evidence type="ECO:0000256" key="2">
    <source>
        <dbReference type="ARBA" id="ARBA00022527"/>
    </source>
</evidence>
<dbReference type="PROSITE" id="PS50011">
    <property type="entry name" value="PROTEIN_KINASE_DOM"/>
    <property type="match status" value="1"/>
</dbReference>
<dbReference type="Gene3D" id="3.30.200.20">
    <property type="entry name" value="Phosphorylase Kinase, domain 1"/>
    <property type="match status" value="1"/>
</dbReference>
<dbReference type="Gene3D" id="3.40.50.620">
    <property type="entry name" value="HUPs"/>
    <property type="match status" value="1"/>
</dbReference>
<evidence type="ECO:0000313" key="11">
    <source>
        <dbReference type="Proteomes" id="UP001190926"/>
    </source>
</evidence>
<feature type="domain" description="Protein kinase" evidence="9">
    <location>
        <begin position="368"/>
        <end position="659"/>
    </location>
</feature>
<dbReference type="InterPro" id="IPR001245">
    <property type="entry name" value="Ser-Thr/Tyr_kinase_cat_dom"/>
</dbReference>
<proteinExistence type="predicted"/>
<evidence type="ECO:0000256" key="6">
    <source>
        <dbReference type="ARBA" id="ARBA00022840"/>
    </source>
</evidence>
<evidence type="ECO:0000259" key="9">
    <source>
        <dbReference type="PROSITE" id="PS50011"/>
    </source>
</evidence>
<keyword evidence="2" id="KW-0723">Serine/threonine-protein kinase</keyword>
<keyword evidence="5" id="KW-0418">Kinase</keyword>
<dbReference type="PANTHER" id="PTHR47989:SF14">
    <property type="entry name" value="INACTIVE PROTEIN KINASE SELMODRAFT_444075"/>
    <property type="match status" value="1"/>
</dbReference>
<comment type="caution">
    <text evidence="10">The sequence shown here is derived from an EMBL/GenBank/DDBJ whole genome shotgun (WGS) entry which is preliminary data.</text>
</comment>
<evidence type="ECO:0000256" key="8">
    <source>
        <dbReference type="ARBA" id="ARBA00048679"/>
    </source>
</evidence>
<dbReference type="InterPro" id="IPR000719">
    <property type="entry name" value="Prot_kinase_dom"/>
</dbReference>
<dbReference type="AlphaFoldDB" id="A0AAD4IPS8"/>
<dbReference type="InterPro" id="IPR014729">
    <property type="entry name" value="Rossmann-like_a/b/a_fold"/>
</dbReference>
<keyword evidence="6" id="KW-0067">ATP-binding</keyword>
<evidence type="ECO:0000256" key="4">
    <source>
        <dbReference type="ARBA" id="ARBA00022741"/>
    </source>
</evidence>
<dbReference type="GO" id="GO:0005524">
    <property type="term" value="F:ATP binding"/>
    <property type="evidence" value="ECO:0007669"/>
    <property type="project" value="UniProtKB-KW"/>
</dbReference>
<name>A0AAD4IPS8_PERFH</name>
<keyword evidence="3" id="KW-0808">Transferase</keyword>
<dbReference type="InterPro" id="IPR011009">
    <property type="entry name" value="Kinase-like_dom_sf"/>
</dbReference>
<keyword evidence="4" id="KW-0547">Nucleotide-binding</keyword>
<organism evidence="10 11">
    <name type="scientific">Perilla frutescens var. hirtella</name>
    <name type="common">Perilla citriodora</name>
    <name type="synonym">Perilla setoyensis</name>
    <dbReference type="NCBI Taxonomy" id="608512"/>
    <lineage>
        <taxon>Eukaryota</taxon>
        <taxon>Viridiplantae</taxon>
        <taxon>Streptophyta</taxon>
        <taxon>Embryophyta</taxon>
        <taxon>Tracheophyta</taxon>
        <taxon>Spermatophyta</taxon>
        <taxon>Magnoliopsida</taxon>
        <taxon>eudicotyledons</taxon>
        <taxon>Gunneridae</taxon>
        <taxon>Pentapetalae</taxon>
        <taxon>asterids</taxon>
        <taxon>lamiids</taxon>
        <taxon>Lamiales</taxon>
        <taxon>Lamiaceae</taxon>
        <taxon>Nepetoideae</taxon>
        <taxon>Elsholtzieae</taxon>
        <taxon>Perilla</taxon>
    </lineage>
</organism>
<dbReference type="GO" id="GO:0004674">
    <property type="term" value="F:protein serine/threonine kinase activity"/>
    <property type="evidence" value="ECO:0007669"/>
    <property type="project" value="UniProtKB-KW"/>
</dbReference>
<dbReference type="PANTHER" id="PTHR47989">
    <property type="entry name" value="OS01G0750732 PROTEIN"/>
    <property type="match status" value="1"/>
</dbReference>
<dbReference type="Gene3D" id="1.10.510.10">
    <property type="entry name" value="Transferase(Phosphotransferase) domain 1"/>
    <property type="match status" value="1"/>
</dbReference>
<sequence>MFPPNPGQTSPLGGDAAANVVVAVKADKVISKTAFAWALDHAAAPGDCITLLAIFSDNKTGGRRFWGIPRLRGNCRSCQPDRLREIAESCSQMVLQVRDRIEVRVQIKIVSATCAGAVAAEAKSNAANWVILDKQLKQEIKHCVDQLRCNIVVMKNSQPNVLRLNLQTPFYTAASFPIRDSKNLQSQNMTNMACVSSREDTNAASSRMSSRNLLSTPDTASSAYVVYGENPLYQGLGKGNHPPGRINTLDAESETSRSRRFMNHTVDYNGSEVGNLDKISTSTYTLARTETENSTQYSDEVLVEGIEFNQNSDVDYAYNSSIREAVSFRATSPIPPPLCILCKSKAPRFGEPPKQFHYKELEEATDGFSHTNYLAEGRFGLVHRGVLRNGLNIAVKQLKFAGPERDADFCREVCVLSCAQHRNVVLLIGFSIEGKKRLLVYEYICNRSLDFHLHVAGKGNPVLDWQSRLKIAIGTARGLRYLHEDCRVGCIIHRNLRPSKILLTHDFEPLVADFGLARLHDEWESCESNQIVGASWYLAPESFSGGKMTEKVDIYAFGLVLLELITGQRAHDLQYCSDNQFLLDHIRALATAETPHIFGYNHQLLDPRLVSYQLQPLPYELHAMGYAASLCLQQDPELRPPMSKVVKMLEGGTPASPLALDMRSVGCRSGRLQGLGTNV</sequence>
<dbReference type="FunFam" id="3.30.200.20:FF:000162">
    <property type="entry name" value="Adenine nucleotide alpha hydrolase-like domain kinase"/>
    <property type="match status" value="1"/>
</dbReference>
<comment type="catalytic activity">
    <reaction evidence="7">
        <text>L-threonyl-[protein] + ATP = O-phospho-L-threonyl-[protein] + ADP + H(+)</text>
        <dbReference type="Rhea" id="RHEA:46608"/>
        <dbReference type="Rhea" id="RHEA-COMP:11060"/>
        <dbReference type="Rhea" id="RHEA-COMP:11605"/>
        <dbReference type="ChEBI" id="CHEBI:15378"/>
        <dbReference type="ChEBI" id="CHEBI:30013"/>
        <dbReference type="ChEBI" id="CHEBI:30616"/>
        <dbReference type="ChEBI" id="CHEBI:61977"/>
        <dbReference type="ChEBI" id="CHEBI:456216"/>
        <dbReference type="EC" id="2.7.11.1"/>
    </reaction>
</comment>
<keyword evidence="11" id="KW-1185">Reference proteome</keyword>
<evidence type="ECO:0000256" key="3">
    <source>
        <dbReference type="ARBA" id="ARBA00022679"/>
    </source>
</evidence>
<dbReference type="Pfam" id="PF07714">
    <property type="entry name" value="PK_Tyr_Ser-Thr"/>
    <property type="match status" value="1"/>
</dbReference>
<accession>A0AAD4IPS8</accession>
<evidence type="ECO:0000256" key="7">
    <source>
        <dbReference type="ARBA" id="ARBA00047899"/>
    </source>
</evidence>
<dbReference type="EC" id="2.7.11.1" evidence="1"/>
<gene>
    <name evidence="10" type="ORF">C2S53_002105</name>
</gene>
<evidence type="ECO:0000256" key="5">
    <source>
        <dbReference type="ARBA" id="ARBA00022777"/>
    </source>
</evidence>
<dbReference type="EMBL" id="SDAM02029552">
    <property type="protein sequence ID" value="KAH6756540.1"/>
    <property type="molecule type" value="Genomic_DNA"/>
</dbReference>
<dbReference type="FunFam" id="1.10.510.10:FF:001023">
    <property type="entry name" value="Os07g0541700 protein"/>
    <property type="match status" value="1"/>
</dbReference>
<protein>
    <recommendedName>
        <fullName evidence="1">non-specific serine/threonine protein kinase</fullName>
        <ecNumber evidence="1">2.7.11.1</ecNumber>
    </recommendedName>
</protein>
<comment type="catalytic activity">
    <reaction evidence="8">
        <text>L-seryl-[protein] + ATP = O-phospho-L-seryl-[protein] + ADP + H(+)</text>
        <dbReference type="Rhea" id="RHEA:17989"/>
        <dbReference type="Rhea" id="RHEA-COMP:9863"/>
        <dbReference type="Rhea" id="RHEA-COMP:11604"/>
        <dbReference type="ChEBI" id="CHEBI:15378"/>
        <dbReference type="ChEBI" id="CHEBI:29999"/>
        <dbReference type="ChEBI" id="CHEBI:30616"/>
        <dbReference type="ChEBI" id="CHEBI:83421"/>
        <dbReference type="ChEBI" id="CHEBI:456216"/>
        <dbReference type="EC" id="2.7.11.1"/>
    </reaction>
</comment>
<evidence type="ECO:0000313" key="10">
    <source>
        <dbReference type="EMBL" id="KAH6756540.1"/>
    </source>
</evidence>